<dbReference type="SUPFAM" id="SSF52540">
    <property type="entry name" value="P-loop containing nucleoside triphosphate hydrolases"/>
    <property type="match status" value="1"/>
</dbReference>
<dbReference type="SUPFAM" id="SSF48403">
    <property type="entry name" value="Ankyrin repeat"/>
    <property type="match status" value="1"/>
</dbReference>
<organism evidence="5 6">
    <name type="scientific">Candolleomyces eurysporus</name>
    <dbReference type="NCBI Taxonomy" id="2828524"/>
    <lineage>
        <taxon>Eukaryota</taxon>
        <taxon>Fungi</taxon>
        <taxon>Dikarya</taxon>
        <taxon>Basidiomycota</taxon>
        <taxon>Agaricomycotina</taxon>
        <taxon>Agaricomycetes</taxon>
        <taxon>Agaricomycetidae</taxon>
        <taxon>Agaricales</taxon>
        <taxon>Agaricineae</taxon>
        <taxon>Psathyrellaceae</taxon>
        <taxon>Candolleomyces</taxon>
    </lineage>
</organism>
<feature type="repeat" description="ANK" evidence="2">
    <location>
        <begin position="629"/>
        <end position="661"/>
    </location>
</feature>
<protein>
    <recommendedName>
        <fullName evidence="4">NACHT domain-containing protein</fullName>
    </recommendedName>
</protein>
<dbReference type="InterPro" id="IPR054471">
    <property type="entry name" value="GPIID_WHD"/>
</dbReference>
<dbReference type="InterPro" id="IPR002110">
    <property type="entry name" value="Ankyrin_rpt"/>
</dbReference>
<comment type="caution">
    <text evidence="5">The sequence shown here is derived from an EMBL/GenBank/DDBJ whole genome shotgun (WGS) entry which is preliminary data.</text>
</comment>
<dbReference type="EMBL" id="JANBPK010000169">
    <property type="protein sequence ID" value="KAJ2936124.1"/>
    <property type="molecule type" value="Genomic_DNA"/>
</dbReference>
<dbReference type="PROSITE" id="PS50088">
    <property type="entry name" value="ANK_REPEAT"/>
    <property type="match status" value="2"/>
</dbReference>
<gene>
    <name evidence="5" type="ORF">H1R20_g969</name>
</gene>
<feature type="compositionally biased region" description="Low complexity" evidence="3">
    <location>
        <begin position="473"/>
        <end position="483"/>
    </location>
</feature>
<dbReference type="InterPro" id="IPR007111">
    <property type="entry name" value="NACHT_NTPase"/>
</dbReference>
<dbReference type="InterPro" id="IPR027417">
    <property type="entry name" value="P-loop_NTPase"/>
</dbReference>
<keyword evidence="1" id="KW-0677">Repeat</keyword>
<sequence>MSSHSRVHSFSPFINGGGSQQLFPDASNFSMRDPSFQIAGRDIIYHSTEKNDNDYAQKVARWLSTTDVKRTHTDTLAKRTPGTGTWLVEGDQFTLWSRGEKKVLWVTGMPGSGKTVLASIATDHIKQTICAPSKGEHVVIFFQCQYKLPITPARILSTFLRQLVEEDHEGVFAVIEPIYIEWLNKSTPLSEEQTIDILGKAFGLFQKVYIVVDALDELKESTRNRLLRLLASLPKGNLFLTSRPMNPESNVLTQLLNREVDYLQIADKNRGDIATFVSTTLKNNLRLSSIAPTASSVTENILTKMNQKSSGMFLLASLQVESLKHCISTNDLLEKIERLPSGVTEMYERTMERIEAQETAEASLARRALLWVTYAQTYLTLKRLQRALAISPQNGFSTNDLSPEYLILSCCCGLLVVDPSTRFVRLVHFTADDFIRSLSGKIFKSPHTFIAQHCIAYLSSPAPSSPSSPIPSPLSSSSSSSQSFALEPRPISVGDDDTDWKCQDGREIAFPYAYGDWGVHAKQAWSEPDSGIASIVAAFVMGCKDYICNISSASGWQSALRPTTEIIQPTHLVALHGLSKILPSMKGSWRQRTSSGSTPLHLAAYKGHEDIAQAIFEEAPSWVNDVDDFGYTPFMLACQQGHVDIVTIFLSSSHSINLNARTTPHNSTPLILATIWGHAPVVELLVHRREDGERIDVDLHAQDNQGQTALMIACALGFQEIVEILTRRGDLNVNQSTAFRYTAFTEAAIHGSIPIFKLLLDHPLQAFNPMEDTALIRASRFGREAMVEYLLSLKNIDPNVRCGAGNTPLITAAADGHRRICSLLLEHPDMDVNAQNGTTVAVRHRDISPRMSRTGTGTTALMMACMGGHKSVVDLLLGHKDINVDVKDHTGKTALLLVRREGRHGKDIVTSLLQAMSRKLPGKMKKHRSSNGVVGGQCVLKSEYIAVFMGFINMLEPGRI</sequence>
<dbReference type="PROSITE" id="PS50837">
    <property type="entry name" value="NACHT"/>
    <property type="match status" value="1"/>
</dbReference>
<dbReference type="Pfam" id="PF22939">
    <property type="entry name" value="WHD_GPIID"/>
    <property type="match status" value="1"/>
</dbReference>
<evidence type="ECO:0000256" key="1">
    <source>
        <dbReference type="ARBA" id="ARBA00022737"/>
    </source>
</evidence>
<dbReference type="Gene3D" id="1.25.40.20">
    <property type="entry name" value="Ankyrin repeat-containing domain"/>
    <property type="match status" value="4"/>
</dbReference>
<accession>A0A9W8JL88</accession>
<dbReference type="Gene3D" id="3.40.50.300">
    <property type="entry name" value="P-loop containing nucleotide triphosphate hydrolases"/>
    <property type="match status" value="1"/>
</dbReference>
<feature type="non-terminal residue" evidence="5">
    <location>
        <position position="960"/>
    </location>
</feature>
<feature type="domain" description="NACHT" evidence="4">
    <location>
        <begin position="102"/>
        <end position="244"/>
    </location>
</feature>
<dbReference type="PANTHER" id="PTHR10039">
    <property type="entry name" value="AMELOGENIN"/>
    <property type="match status" value="1"/>
</dbReference>
<dbReference type="PANTHER" id="PTHR10039:SF15">
    <property type="entry name" value="NACHT DOMAIN-CONTAINING PROTEIN"/>
    <property type="match status" value="1"/>
</dbReference>
<name>A0A9W8JL88_9AGAR</name>
<dbReference type="InterPro" id="IPR056884">
    <property type="entry name" value="NPHP3-like_N"/>
</dbReference>
<dbReference type="AlphaFoldDB" id="A0A9W8JL88"/>
<feature type="region of interest" description="Disordered" evidence="3">
    <location>
        <begin position="468"/>
        <end position="492"/>
    </location>
</feature>
<dbReference type="PROSITE" id="PS50297">
    <property type="entry name" value="ANK_REP_REGION"/>
    <property type="match status" value="1"/>
</dbReference>
<reference evidence="5" key="1">
    <citation type="submission" date="2022-06" db="EMBL/GenBank/DDBJ databases">
        <title>Genome Sequence of Candolleomyces eurysporus.</title>
        <authorList>
            <person name="Buettner E."/>
        </authorList>
    </citation>
    <scope>NUCLEOTIDE SEQUENCE</scope>
    <source>
        <strain evidence="5">VTCC 930004</strain>
    </source>
</reference>
<dbReference type="InterPro" id="IPR036770">
    <property type="entry name" value="Ankyrin_rpt-contain_sf"/>
</dbReference>
<evidence type="ECO:0000313" key="6">
    <source>
        <dbReference type="Proteomes" id="UP001140091"/>
    </source>
</evidence>
<dbReference type="Proteomes" id="UP001140091">
    <property type="component" value="Unassembled WGS sequence"/>
</dbReference>
<dbReference type="OrthoDB" id="7464126at2759"/>
<feature type="repeat" description="ANK" evidence="2">
    <location>
        <begin position="595"/>
        <end position="617"/>
    </location>
</feature>
<keyword evidence="2" id="KW-0040">ANK repeat</keyword>
<evidence type="ECO:0000256" key="3">
    <source>
        <dbReference type="SAM" id="MobiDB-lite"/>
    </source>
</evidence>
<evidence type="ECO:0000256" key="2">
    <source>
        <dbReference type="PROSITE-ProRule" id="PRU00023"/>
    </source>
</evidence>
<evidence type="ECO:0000259" key="4">
    <source>
        <dbReference type="PROSITE" id="PS50837"/>
    </source>
</evidence>
<dbReference type="Pfam" id="PF13637">
    <property type="entry name" value="Ank_4"/>
    <property type="match status" value="1"/>
</dbReference>
<dbReference type="Pfam" id="PF24883">
    <property type="entry name" value="NPHP3_N"/>
    <property type="match status" value="1"/>
</dbReference>
<dbReference type="Pfam" id="PF12796">
    <property type="entry name" value="Ank_2"/>
    <property type="match status" value="3"/>
</dbReference>
<dbReference type="SMART" id="SM00248">
    <property type="entry name" value="ANK"/>
    <property type="match status" value="8"/>
</dbReference>
<evidence type="ECO:0000313" key="5">
    <source>
        <dbReference type="EMBL" id="KAJ2936124.1"/>
    </source>
</evidence>
<keyword evidence="6" id="KW-1185">Reference proteome</keyword>
<proteinExistence type="predicted"/>